<protein>
    <submittedName>
        <fullName evidence="10">Bestrophin, RFP-TM, chloride channel-domain-containing protein</fullName>
    </submittedName>
</protein>
<keyword evidence="7 9" id="KW-0472">Membrane</keyword>
<dbReference type="EMBL" id="MU806438">
    <property type="protein sequence ID" value="KAJ3835184.1"/>
    <property type="molecule type" value="Genomic_DNA"/>
</dbReference>
<keyword evidence="4 9" id="KW-0812">Transmembrane</keyword>
<dbReference type="InterPro" id="IPR044669">
    <property type="entry name" value="YneE/VCCN1/2-like"/>
</dbReference>
<gene>
    <name evidence="10" type="ORF">F5878DRAFT_543635</name>
</gene>
<dbReference type="GO" id="GO:0005254">
    <property type="term" value="F:chloride channel activity"/>
    <property type="evidence" value="ECO:0007669"/>
    <property type="project" value="InterPro"/>
</dbReference>
<evidence type="ECO:0000256" key="7">
    <source>
        <dbReference type="ARBA" id="ARBA00023136"/>
    </source>
</evidence>
<dbReference type="PANTHER" id="PTHR33281">
    <property type="entry name" value="UPF0187 PROTEIN YNEE"/>
    <property type="match status" value="1"/>
</dbReference>
<reference evidence="10" key="1">
    <citation type="submission" date="2022-08" db="EMBL/GenBank/DDBJ databases">
        <authorList>
            <consortium name="DOE Joint Genome Institute"/>
            <person name="Min B."/>
            <person name="Riley R."/>
            <person name="Sierra-Patev S."/>
            <person name="Naranjo-Ortiz M."/>
            <person name="Looney B."/>
            <person name="Konkel Z."/>
            <person name="Slot J.C."/>
            <person name="Sakamoto Y."/>
            <person name="Steenwyk J.L."/>
            <person name="Rokas A."/>
            <person name="Carro J."/>
            <person name="Camarero S."/>
            <person name="Ferreira P."/>
            <person name="Molpeceres G."/>
            <person name="Ruiz-Duenas F.J."/>
            <person name="Serrano A."/>
            <person name="Henrissat B."/>
            <person name="Drula E."/>
            <person name="Hughes K.W."/>
            <person name="Mata J.L."/>
            <person name="Ishikawa N.K."/>
            <person name="Vargas-Isla R."/>
            <person name="Ushijima S."/>
            <person name="Smith C.A."/>
            <person name="Ahrendt S."/>
            <person name="Andreopoulos W."/>
            <person name="He G."/>
            <person name="Labutti K."/>
            <person name="Lipzen A."/>
            <person name="Ng V."/>
            <person name="Sandor L."/>
            <person name="Barry K."/>
            <person name="Martinez A.T."/>
            <person name="Xiao Y."/>
            <person name="Gibbons J.G."/>
            <person name="Terashima K."/>
            <person name="Hibbett D.S."/>
            <person name="Grigoriev I.V."/>
        </authorList>
    </citation>
    <scope>NUCLEOTIDE SEQUENCE</scope>
    <source>
        <strain evidence="10">TFB9207</strain>
    </source>
</reference>
<evidence type="ECO:0000256" key="8">
    <source>
        <dbReference type="SAM" id="MobiDB-lite"/>
    </source>
</evidence>
<keyword evidence="11" id="KW-1185">Reference proteome</keyword>
<feature type="transmembrane region" description="Helical" evidence="9">
    <location>
        <begin position="80"/>
        <end position="99"/>
    </location>
</feature>
<organism evidence="10 11">
    <name type="scientific">Lentinula raphanica</name>
    <dbReference type="NCBI Taxonomy" id="153919"/>
    <lineage>
        <taxon>Eukaryota</taxon>
        <taxon>Fungi</taxon>
        <taxon>Dikarya</taxon>
        <taxon>Basidiomycota</taxon>
        <taxon>Agaricomycotina</taxon>
        <taxon>Agaricomycetes</taxon>
        <taxon>Agaricomycetidae</taxon>
        <taxon>Agaricales</taxon>
        <taxon>Marasmiineae</taxon>
        <taxon>Omphalotaceae</taxon>
        <taxon>Lentinula</taxon>
    </lineage>
</organism>
<dbReference type="Pfam" id="PF25539">
    <property type="entry name" value="Bestrophin_2"/>
    <property type="match status" value="2"/>
</dbReference>
<evidence type="ECO:0000256" key="2">
    <source>
        <dbReference type="ARBA" id="ARBA00022448"/>
    </source>
</evidence>
<evidence type="ECO:0000256" key="4">
    <source>
        <dbReference type="ARBA" id="ARBA00022692"/>
    </source>
</evidence>
<evidence type="ECO:0000256" key="6">
    <source>
        <dbReference type="ARBA" id="ARBA00023065"/>
    </source>
</evidence>
<dbReference type="AlphaFoldDB" id="A0AA38U9W7"/>
<keyword evidence="6" id="KW-0406">Ion transport</keyword>
<evidence type="ECO:0000256" key="5">
    <source>
        <dbReference type="ARBA" id="ARBA00022989"/>
    </source>
</evidence>
<keyword evidence="2" id="KW-0813">Transport</keyword>
<evidence type="ECO:0000256" key="9">
    <source>
        <dbReference type="SAM" id="Phobius"/>
    </source>
</evidence>
<proteinExistence type="predicted"/>
<feature type="compositionally biased region" description="Polar residues" evidence="8">
    <location>
        <begin position="300"/>
        <end position="309"/>
    </location>
</feature>
<dbReference type="GO" id="GO:0005886">
    <property type="term" value="C:plasma membrane"/>
    <property type="evidence" value="ECO:0007669"/>
    <property type="project" value="UniProtKB-SubCell"/>
</dbReference>
<keyword evidence="3" id="KW-1003">Cell membrane</keyword>
<keyword evidence="5 9" id="KW-1133">Transmembrane helix</keyword>
<dbReference type="Proteomes" id="UP001163846">
    <property type="component" value="Unassembled WGS sequence"/>
</dbReference>
<comment type="subcellular location">
    <subcellularLocation>
        <location evidence="1">Cell membrane</location>
        <topology evidence="1">Multi-pass membrane protein</topology>
    </subcellularLocation>
</comment>
<accession>A0AA38U9W7</accession>
<feature type="transmembrane region" description="Helical" evidence="9">
    <location>
        <begin position="49"/>
        <end position="68"/>
    </location>
</feature>
<evidence type="ECO:0000256" key="3">
    <source>
        <dbReference type="ARBA" id="ARBA00022475"/>
    </source>
</evidence>
<evidence type="ECO:0000313" key="10">
    <source>
        <dbReference type="EMBL" id="KAJ3835184.1"/>
    </source>
</evidence>
<evidence type="ECO:0000256" key="1">
    <source>
        <dbReference type="ARBA" id="ARBA00004651"/>
    </source>
</evidence>
<feature type="transmembrane region" description="Helical" evidence="9">
    <location>
        <begin position="431"/>
        <end position="451"/>
    </location>
</feature>
<evidence type="ECO:0000313" key="11">
    <source>
        <dbReference type="Proteomes" id="UP001163846"/>
    </source>
</evidence>
<feature type="region of interest" description="Disordered" evidence="8">
    <location>
        <begin position="205"/>
        <end position="309"/>
    </location>
</feature>
<sequence length="551" mass="61651">MSSIHSKGKQAFATTRNLLPAVKPDIPFAQITQAPAHSFLAWTFGRGTVIYKIWPAVIFQTLFAVAIVTLEEKGGMKHLAIPNVMLTVLGVVLGFVLSYRAMSGYDRYWQGRTAWSDVIQHSRSLGRLVWYHVPPRLTPRTAEEISTGLMNRTSSELTRVMAEKRMALDLILGFAVALKHHLRGEVGIYYEDLYALVRPLHEHDHTAEQKQAAMTSNLSPPGRARRIASSPALPQVQSAAAGISRESSPPKKQHRVHYHTEHPNISESKYGTFPITDSPRGSIHRVPSTSSFHSEHQVLAPSQQPDDQNIMNDVSTELIPFAGLFGSIRRLFSRKKGYSEISNLESGMKDPWGYDASQRKWSGPIQPRIGKEKHRVSAATRGENLPLEILRCMSEWCSVLEERNTVPGTSLGSIIGTIASFEATLAALEQILTTPLPFTVWIYLFFLPFQLVAEFKWHTIPGVALAAFIYLGFLAAGEEIEQPFGYDENDLDLDMFCSEIIQVDIENLKKSPCLNAYLPPTPKIQRLVKHRSMTLTEVTTRSELSDSDTDY</sequence>
<dbReference type="PANTHER" id="PTHR33281:SF19">
    <property type="entry name" value="VOLTAGE-DEPENDENT ANION CHANNEL-FORMING PROTEIN YNEE"/>
    <property type="match status" value="1"/>
</dbReference>
<feature type="transmembrane region" description="Helical" evidence="9">
    <location>
        <begin position="457"/>
        <end position="476"/>
    </location>
</feature>
<comment type="caution">
    <text evidence="10">The sequence shown here is derived from an EMBL/GenBank/DDBJ whole genome shotgun (WGS) entry which is preliminary data.</text>
</comment>
<name>A0AA38U9W7_9AGAR</name>